<sequence length="204" mass="22619">MSARTLRQLKPSPSCRHSRPKADTVTQSGSLRTYSPGTGLVHDCSIDYAPDDHVDYWMTNISLGQVLKLTSDSWLPVGCGYNYHDAPNVRAGRGWTQPRNDYARGKIDTCSPHGKGTSYDGVDSNSECNGDDDFEDCGESSGSERSSDSDSDAGFDDDDNGGGPRHTRVRALKPWSKSDEQRLLAYRRKMVWNRTIFFSVSQIV</sequence>
<evidence type="ECO:0000313" key="3">
    <source>
        <dbReference type="Proteomes" id="UP000800200"/>
    </source>
</evidence>
<evidence type="ECO:0000256" key="1">
    <source>
        <dbReference type="SAM" id="MobiDB-lite"/>
    </source>
</evidence>
<name>A0A6A6E0S8_9PEZI</name>
<feature type="region of interest" description="Disordered" evidence="1">
    <location>
        <begin position="1"/>
        <end position="32"/>
    </location>
</feature>
<feature type="compositionally biased region" description="Acidic residues" evidence="1">
    <location>
        <begin position="149"/>
        <end position="160"/>
    </location>
</feature>
<protein>
    <submittedName>
        <fullName evidence="2">Uncharacterized protein</fullName>
    </submittedName>
</protein>
<dbReference type="EMBL" id="ML994639">
    <property type="protein sequence ID" value="KAF2184169.1"/>
    <property type="molecule type" value="Genomic_DNA"/>
</dbReference>
<gene>
    <name evidence="2" type="ORF">K469DRAFT_783903</name>
</gene>
<keyword evidence="3" id="KW-1185">Reference proteome</keyword>
<proteinExistence type="predicted"/>
<reference evidence="2" key="1">
    <citation type="journal article" date="2020" name="Stud. Mycol.">
        <title>101 Dothideomycetes genomes: a test case for predicting lifestyles and emergence of pathogens.</title>
        <authorList>
            <person name="Haridas S."/>
            <person name="Albert R."/>
            <person name="Binder M."/>
            <person name="Bloem J."/>
            <person name="Labutti K."/>
            <person name="Salamov A."/>
            <person name="Andreopoulos B."/>
            <person name="Baker S."/>
            <person name="Barry K."/>
            <person name="Bills G."/>
            <person name="Bluhm B."/>
            <person name="Cannon C."/>
            <person name="Castanera R."/>
            <person name="Culley D."/>
            <person name="Daum C."/>
            <person name="Ezra D."/>
            <person name="Gonzalez J."/>
            <person name="Henrissat B."/>
            <person name="Kuo A."/>
            <person name="Liang C."/>
            <person name="Lipzen A."/>
            <person name="Lutzoni F."/>
            <person name="Magnuson J."/>
            <person name="Mondo S."/>
            <person name="Nolan M."/>
            <person name="Ohm R."/>
            <person name="Pangilinan J."/>
            <person name="Park H.-J."/>
            <person name="Ramirez L."/>
            <person name="Alfaro M."/>
            <person name="Sun H."/>
            <person name="Tritt A."/>
            <person name="Yoshinaga Y."/>
            <person name="Zwiers L.-H."/>
            <person name="Turgeon B."/>
            <person name="Goodwin S."/>
            <person name="Spatafora J."/>
            <person name="Crous P."/>
            <person name="Grigoriev I."/>
        </authorList>
    </citation>
    <scope>NUCLEOTIDE SEQUENCE</scope>
    <source>
        <strain evidence="2">CBS 207.26</strain>
    </source>
</reference>
<organism evidence="2 3">
    <name type="scientific">Zopfia rhizophila CBS 207.26</name>
    <dbReference type="NCBI Taxonomy" id="1314779"/>
    <lineage>
        <taxon>Eukaryota</taxon>
        <taxon>Fungi</taxon>
        <taxon>Dikarya</taxon>
        <taxon>Ascomycota</taxon>
        <taxon>Pezizomycotina</taxon>
        <taxon>Dothideomycetes</taxon>
        <taxon>Dothideomycetes incertae sedis</taxon>
        <taxon>Zopfiaceae</taxon>
        <taxon>Zopfia</taxon>
    </lineage>
</organism>
<evidence type="ECO:0000313" key="2">
    <source>
        <dbReference type="EMBL" id="KAF2184169.1"/>
    </source>
</evidence>
<dbReference type="AlphaFoldDB" id="A0A6A6E0S8"/>
<feature type="region of interest" description="Disordered" evidence="1">
    <location>
        <begin position="130"/>
        <end position="173"/>
    </location>
</feature>
<dbReference type="Proteomes" id="UP000800200">
    <property type="component" value="Unassembled WGS sequence"/>
</dbReference>
<accession>A0A6A6E0S8</accession>